<dbReference type="Gene3D" id="1.20.1250.20">
    <property type="entry name" value="MFS general substrate transporter like domains"/>
    <property type="match status" value="1"/>
</dbReference>
<keyword evidence="4 6" id="KW-1133">Transmembrane helix</keyword>
<feature type="transmembrane region" description="Helical" evidence="6">
    <location>
        <begin position="20"/>
        <end position="42"/>
    </location>
</feature>
<dbReference type="SUPFAM" id="SSF103473">
    <property type="entry name" value="MFS general substrate transporter"/>
    <property type="match status" value="1"/>
</dbReference>
<feature type="transmembrane region" description="Helical" evidence="6">
    <location>
        <begin position="278"/>
        <end position="298"/>
    </location>
</feature>
<feature type="transmembrane region" description="Helical" evidence="6">
    <location>
        <begin position="174"/>
        <end position="195"/>
    </location>
</feature>
<dbReference type="InterPro" id="IPR050189">
    <property type="entry name" value="MFS_Efflux_Transporters"/>
</dbReference>
<accession>A0A4P6F655</accession>
<keyword evidence="9" id="KW-1185">Reference proteome</keyword>
<evidence type="ECO:0000256" key="1">
    <source>
        <dbReference type="ARBA" id="ARBA00004651"/>
    </source>
</evidence>
<dbReference type="InterPro" id="IPR036259">
    <property type="entry name" value="MFS_trans_sf"/>
</dbReference>
<evidence type="ECO:0000256" key="4">
    <source>
        <dbReference type="ARBA" id="ARBA00022989"/>
    </source>
</evidence>
<dbReference type="PROSITE" id="PS00216">
    <property type="entry name" value="SUGAR_TRANSPORT_1"/>
    <property type="match status" value="1"/>
</dbReference>
<dbReference type="InterPro" id="IPR020846">
    <property type="entry name" value="MFS_dom"/>
</dbReference>
<dbReference type="CDD" id="cd17473">
    <property type="entry name" value="MFS_arabinose_efflux_permease_like"/>
    <property type="match status" value="1"/>
</dbReference>
<dbReference type="OrthoDB" id="9812221at2"/>
<dbReference type="InterPro" id="IPR011701">
    <property type="entry name" value="MFS"/>
</dbReference>
<dbReference type="Pfam" id="PF07690">
    <property type="entry name" value="MFS_1"/>
    <property type="match status" value="1"/>
</dbReference>
<dbReference type="Proteomes" id="UP000292118">
    <property type="component" value="Chromosome"/>
</dbReference>
<keyword evidence="3 6" id="KW-0812">Transmembrane</keyword>
<dbReference type="PROSITE" id="PS50850">
    <property type="entry name" value="MFS"/>
    <property type="match status" value="1"/>
</dbReference>
<dbReference type="PANTHER" id="PTHR43124:SF3">
    <property type="entry name" value="CHLORAMPHENICOL EFFLUX PUMP RV0191"/>
    <property type="match status" value="1"/>
</dbReference>
<evidence type="ECO:0000259" key="7">
    <source>
        <dbReference type="PROSITE" id="PS50850"/>
    </source>
</evidence>
<feature type="transmembrane region" description="Helical" evidence="6">
    <location>
        <begin position="216"/>
        <end position="235"/>
    </location>
</feature>
<feature type="transmembrane region" description="Helical" evidence="6">
    <location>
        <begin position="372"/>
        <end position="392"/>
    </location>
</feature>
<feature type="transmembrane region" description="Helical" evidence="6">
    <location>
        <begin position="84"/>
        <end position="104"/>
    </location>
</feature>
<feature type="transmembrane region" description="Helical" evidence="6">
    <location>
        <begin position="339"/>
        <end position="360"/>
    </location>
</feature>
<evidence type="ECO:0000256" key="5">
    <source>
        <dbReference type="ARBA" id="ARBA00023136"/>
    </source>
</evidence>
<feature type="transmembrane region" description="Helical" evidence="6">
    <location>
        <begin position="54"/>
        <end position="77"/>
    </location>
</feature>
<reference evidence="8 9" key="1">
    <citation type="submission" date="2019-01" db="EMBL/GenBank/DDBJ databases">
        <title>Genome sequencing of strain FW10M-9.</title>
        <authorList>
            <person name="Heo J."/>
            <person name="Kim S.-J."/>
            <person name="Kim J.-S."/>
            <person name="Hong S.-B."/>
            <person name="Kwon S.-W."/>
        </authorList>
    </citation>
    <scope>NUCLEOTIDE SEQUENCE [LARGE SCALE GENOMIC DNA]</scope>
    <source>
        <strain evidence="8 9">FW10M-9</strain>
    </source>
</reference>
<evidence type="ECO:0000256" key="6">
    <source>
        <dbReference type="SAM" id="Phobius"/>
    </source>
</evidence>
<evidence type="ECO:0000256" key="2">
    <source>
        <dbReference type="ARBA" id="ARBA00022475"/>
    </source>
</evidence>
<comment type="subcellular location">
    <subcellularLocation>
        <location evidence="1">Cell membrane</location>
        <topology evidence="1">Multi-pass membrane protein</topology>
    </subcellularLocation>
</comment>
<dbReference type="KEGG" id="xya:ET471_00655"/>
<sequence>MTTQTLRAEVLGAQAPGRPARAAVLAAASLTIMAPALIAPSLPAMAGHFRDETLVRLALTVTSLAIAVGAPLAGALADRLGRRLVLLAGLVAYAVAGTAGLVVTGLGTLLATRAALGLAVGAVTTAVGALITDWFTGPRRATYLGYQQAAASLGGVVLLPLAGLLADVGWRAPFWLYAVAAPVAGLVLAAVPRSGSARAEGRRPAASDAPAPGTNGRVLGLYALALVATAVFFMAPTQLPFLLGGLGVGPGVVGVAIAGSTLTSLAGSLAFPAVRRRLSPTAITLAALALLGVGWALIGRADGLGLVVAGLLVGGIGVGLTVPNLNLRLGDLAPAGRRGQVLAGLVAGIFLGQFLSPLAAGPLVAAVGPDGAFTAAGLLTTAGAALAAPFLLRPHRGR</sequence>
<evidence type="ECO:0000313" key="8">
    <source>
        <dbReference type="EMBL" id="QAY68737.1"/>
    </source>
</evidence>
<evidence type="ECO:0000313" key="9">
    <source>
        <dbReference type="Proteomes" id="UP000292118"/>
    </source>
</evidence>
<feature type="transmembrane region" description="Helical" evidence="6">
    <location>
        <begin position="241"/>
        <end position="266"/>
    </location>
</feature>
<evidence type="ECO:0000256" key="3">
    <source>
        <dbReference type="ARBA" id="ARBA00022692"/>
    </source>
</evidence>
<dbReference type="InterPro" id="IPR005829">
    <property type="entry name" value="Sugar_transporter_CS"/>
</dbReference>
<protein>
    <submittedName>
        <fullName evidence="8">MFS transporter</fullName>
    </submittedName>
</protein>
<feature type="transmembrane region" description="Helical" evidence="6">
    <location>
        <begin position="110"/>
        <end position="131"/>
    </location>
</feature>
<keyword evidence="2" id="KW-1003">Cell membrane</keyword>
<dbReference type="GO" id="GO:0022857">
    <property type="term" value="F:transmembrane transporter activity"/>
    <property type="evidence" value="ECO:0007669"/>
    <property type="project" value="InterPro"/>
</dbReference>
<dbReference type="RefSeq" id="WP_129186140.1">
    <property type="nucleotide sequence ID" value="NZ_CP035493.1"/>
</dbReference>
<gene>
    <name evidence="8" type="ORF">ET471_00655</name>
</gene>
<keyword evidence="5 6" id="KW-0472">Membrane</keyword>
<organism evidence="8 9">
    <name type="scientific">Xylanimonas protaetiae</name>
    <dbReference type="NCBI Taxonomy" id="2509457"/>
    <lineage>
        <taxon>Bacteria</taxon>
        <taxon>Bacillati</taxon>
        <taxon>Actinomycetota</taxon>
        <taxon>Actinomycetes</taxon>
        <taxon>Micrococcales</taxon>
        <taxon>Promicromonosporaceae</taxon>
        <taxon>Xylanimonas</taxon>
    </lineage>
</organism>
<feature type="transmembrane region" description="Helical" evidence="6">
    <location>
        <begin position="304"/>
        <end position="327"/>
    </location>
</feature>
<feature type="transmembrane region" description="Helical" evidence="6">
    <location>
        <begin position="143"/>
        <end position="162"/>
    </location>
</feature>
<dbReference type="PANTHER" id="PTHR43124">
    <property type="entry name" value="PURINE EFFLUX PUMP PBUE"/>
    <property type="match status" value="1"/>
</dbReference>
<dbReference type="GO" id="GO:0005886">
    <property type="term" value="C:plasma membrane"/>
    <property type="evidence" value="ECO:0007669"/>
    <property type="project" value="UniProtKB-SubCell"/>
</dbReference>
<name>A0A4P6F655_9MICO</name>
<dbReference type="EMBL" id="CP035493">
    <property type="protein sequence ID" value="QAY68737.1"/>
    <property type="molecule type" value="Genomic_DNA"/>
</dbReference>
<feature type="domain" description="Major facilitator superfamily (MFS) profile" evidence="7">
    <location>
        <begin position="20"/>
        <end position="395"/>
    </location>
</feature>
<proteinExistence type="predicted"/>
<dbReference type="AlphaFoldDB" id="A0A4P6F655"/>